<evidence type="ECO:0000259" key="7">
    <source>
        <dbReference type="PROSITE" id="PS50110"/>
    </source>
</evidence>
<dbReference type="GO" id="GO:0000160">
    <property type="term" value="P:phosphorelay signal transduction system"/>
    <property type="evidence" value="ECO:0007669"/>
    <property type="project" value="InterPro"/>
</dbReference>
<dbReference type="PRINTS" id="PR00038">
    <property type="entry name" value="HTHLUXR"/>
</dbReference>
<keyword evidence="3" id="KW-0238">DNA-binding</keyword>
<dbReference type="PANTHER" id="PTHR43214:SF41">
    <property type="entry name" value="NITRATE_NITRITE RESPONSE REGULATOR PROTEIN NARP"/>
    <property type="match status" value="1"/>
</dbReference>
<evidence type="ECO:0000256" key="2">
    <source>
        <dbReference type="ARBA" id="ARBA00023015"/>
    </source>
</evidence>
<dbReference type="GO" id="GO:0006355">
    <property type="term" value="P:regulation of DNA-templated transcription"/>
    <property type="evidence" value="ECO:0007669"/>
    <property type="project" value="InterPro"/>
</dbReference>
<sequence>MIKILVVDDHAVVRAGVQYFIAQVPDMCIEGEAATAQEAIRLVRAQDWDIVLLDINMPDKSGVEVLKQIKREKPELPVLILSMHPESRYAVQILRSGASGYVQKEALAEELVTAIQTILRGHKYISHTVAELLTAEVDPNADKPLHETLSKREYEIFYKLCQGHGVTKIADELCLSVKTVSTYRARVLQKMNMENNAGIIYYAIKQNLID</sequence>
<dbReference type="SUPFAM" id="SSF52172">
    <property type="entry name" value="CheY-like"/>
    <property type="match status" value="1"/>
</dbReference>
<keyword evidence="9" id="KW-1185">Reference proteome</keyword>
<proteinExistence type="predicted"/>
<dbReference type="InterPro" id="IPR039420">
    <property type="entry name" value="WalR-like"/>
</dbReference>
<dbReference type="STRING" id="204773.HEAR2520"/>
<dbReference type="SUPFAM" id="SSF46894">
    <property type="entry name" value="C-terminal effector domain of the bipartite response regulators"/>
    <property type="match status" value="1"/>
</dbReference>
<evidence type="ECO:0000259" key="6">
    <source>
        <dbReference type="PROSITE" id="PS50043"/>
    </source>
</evidence>
<dbReference type="CDD" id="cd17535">
    <property type="entry name" value="REC_NarL-like"/>
    <property type="match status" value="1"/>
</dbReference>
<evidence type="ECO:0000256" key="4">
    <source>
        <dbReference type="ARBA" id="ARBA00023163"/>
    </source>
</evidence>
<dbReference type="OrthoDB" id="9780593at2"/>
<dbReference type="AlphaFoldDB" id="A4G809"/>
<keyword evidence="1 5" id="KW-0597">Phosphoprotein</keyword>
<dbReference type="GO" id="GO:0003677">
    <property type="term" value="F:DNA binding"/>
    <property type="evidence" value="ECO:0007669"/>
    <property type="project" value="UniProtKB-KW"/>
</dbReference>
<dbReference type="PROSITE" id="PS00622">
    <property type="entry name" value="HTH_LUXR_1"/>
    <property type="match status" value="1"/>
</dbReference>
<dbReference type="InterPro" id="IPR000792">
    <property type="entry name" value="Tscrpt_reg_LuxR_C"/>
</dbReference>
<dbReference type="PROSITE" id="PS50043">
    <property type="entry name" value="HTH_LUXR_2"/>
    <property type="match status" value="1"/>
</dbReference>
<dbReference type="Proteomes" id="UP000006697">
    <property type="component" value="Chromosome"/>
</dbReference>
<dbReference type="eggNOG" id="COG2197">
    <property type="taxonomic scope" value="Bacteria"/>
</dbReference>
<gene>
    <name evidence="8" type="primary">vsrD2</name>
    <name evidence="8" type="ordered locus">HEAR2520</name>
</gene>
<dbReference type="PANTHER" id="PTHR43214">
    <property type="entry name" value="TWO-COMPONENT RESPONSE REGULATOR"/>
    <property type="match status" value="1"/>
</dbReference>
<accession>A4G809</accession>
<feature type="domain" description="Response regulatory" evidence="7">
    <location>
        <begin position="3"/>
        <end position="119"/>
    </location>
</feature>
<feature type="domain" description="HTH luxR-type" evidence="6">
    <location>
        <begin position="142"/>
        <end position="207"/>
    </location>
</feature>
<name>A4G809_HERAR</name>
<dbReference type="SMART" id="SM00448">
    <property type="entry name" value="REC"/>
    <property type="match status" value="1"/>
</dbReference>
<dbReference type="InterPro" id="IPR016032">
    <property type="entry name" value="Sig_transdc_resp-reg_C-effctor"/>
</dbReference>
<dbReference type="CDD" id="cd06170">
    <property type="entry name" value="LuxR_C_like"/>
    <property type="match status" value="1"/>
</dbReference>
<dbReference type="KEGG" id="har:HEAR2520"/>
<dbReference type="PROSITE" id="PS50110">
    <property type="entry name" value="RESPONSE_REGULATORY"/>
    <property type="match status" value="1"/>
</dbReference>
<dbReference type="Gene3D" id="3.40.50.2300">
    <property type="match status" value="1"/>
</dbReference>
<dbReference type="EMBL" id="CU207211">
    <property type="protein sequence ID" value="CAL62646.1"/>
    <property type="molecule type" value="Genomic_DNA"/>
</dbReference>
<dbReference type="InterPro" id="IPR001789">
    <property type="entry name" value="Sig_transdc_resp-reg_receiver"/>
</dbReference>
<dbReference type="HOGENOM" id="CLU_000445_90_1_4"/>
<dbReference type="InterPro" id="IPR058245">
    <property type="entry name" value="NreC/VraR/RcsB-like_REC"/>
</dbReference>
<organism evidence="8 9">
    <name type="scientific">Herminiimonas arsenicoxydans</name>
    <dbReference type="NCBI Taxonomy" id="204773"/>
    <lineage>
        <taxon>Bacteria</taxon>
        <taxon>Pseudomonadati</taxon>
        <taxon>Pseudomonadota</taxon>
        <taxon>Betaproteobacteria</taxon>
        <taxon>Burkholderiales</taxon>
        <taxon>Oxalobacteraceae</taxon>
        <taxon>Herminiimonas</taxon>
    </lineage>
</organism>
<reference evidence="8 9" key="1">
    <citation type="journal article" date="2007" name="PLoS Genet.">
        <title>A tale of two oxidation states: bacterial colonization of arsenic-rich environments.</title>
        <authorList>
            <person name="Muller D."/>
            <person name="Medigue C."/>
            <person name="Koechler S."/>
            <person name="Barbe V."/>
            <person name="Barakat M."/>
            <person name="Talla E."/>
            <person name="Bonnefoy V."/>
            <person name="Krin E."/>
            <person name="Arsene-Ploetze F."/>
            <person name="Carapito C."/>
            <person name="Chandler M."/>
            <person name="Cournoyer B."/>
            <person name="Cruveiller S."/>
            <person name="Dossat C."/>
            <person name="Duval S."/>
            <person name="Heymann M."/>
            <person name="Leize E."/>
            <person name="Lieutaud A."/>
            <person name="Lievremont D."/>
            <person name="Makita Y."/>
            <person name="Mangenot S."/>
            <person name="Nitschke W."/>
            <person name="Ortet P."/>
            <person name="Perdrial N."/>
            <person name="Schoepp B."/>
            <person name="Siguier N."/>
            <person name="Simeonova D.D."/>
            <person name="Rouy Z."/>
            <person name="Segurens B."/>
            <person name="Turlin E."/>
            <person name="Vallenet D."/>
            <person name="Van Dorsselaer A."/>
            <person name="Weiss S."/>
            <person name="Weissenbach J."/>
            <person name="Lett M.C."/>
            <person name="Danchin A."/>
            <person name="Bertin P.N."/>
        </authorList>
    </citation>
    <scope>NUCLEOTIDE SEQUENCE [LARGE SCALE GENOMIC DNA]</scope>
    <source>
        <strain evidence="9">ULPAs1</strain>
    </source>
</reference>
<evidence type="ECO:0000313" key="8">
    <source>
        <dbReference type="EMBL" id="CAL62646.1"/>
    </source>
</evidence>
<dbReference type="InterPro" id="IPR011006">
    <property type="entry name" value="CheY-like_superfamily"/>
</dbReference>
<keyword evidence="2" id="KW-0805">Transcription regulation</keyword>
<evidence type="ECO:0000313" key="9">
    <source>
        <dbReference type="Proteomes" id="UP000006697"/>
    </source>
</evidence>
<dbReference type="Pfam" id="PF00196">
    <property type="entry name" value="GerE"/>
    <property type="match status" value="1"/>
</dbReference>
<dbReference type="Pfam" id="PF00072">
    <property type="entry name" value="Response_reg"/>
    <property type="match status" value="1"/>
</dbReference>
<evidence type="ECO:0000256" key="1">
    <source>
        <dbReference type="ARBA" id="ARBA00022553"/>
    </source>
</evidence>
<feature type="modified residue" description="4-aspartylphosphate" evidence="5">
    <location>
        <position position="54"/>
    </location>
</feature>
<keyword evidence="4" id="KW-0804">Transcription</keyword>
<protein>
    <submittedName>
        <fullName evidence="8">Response regulator receiver, LuxR family</fullName>
    </submittedName>
</protein>
<evidence type="ECO:0000256" key="5">
    <source>
        <dbReference type="PROSITE-ProRule" id="PRU00169"/>
    </source>
</evidence>
<dbReference type="SMART" id="SM00421">
    <property type="entry name" value="HTH_LUXR"/>
    <property type="match status" value="1"/>
</dbReference>
<evidence type="ECO:0000256" key="3">
    <source>
        <dbReference type="ARBA" id="ARBA00023125"/>
    </source>
</evidence>